<evidence type="ECO:0000259" key="9">
    <source>
        <dbReference type="Pfam" id="PF04316"/>
    </source>
</evidence>
<keyword evidence="5" id="KW-0805">Transcription regulation</keyword>
<keyword evidence="10" id="KW-0969">Cilium</keyword>
<reference evidence="10 11" key="1">
    <citation type="submission" date="2018-03" db="EMBL/GenBank/DDBJ databases">
        <title>Draft genome sequence of the first documented clinical Siccibacter turicensis isolate in Austria.</title>
        <authorList>
            <person name="Lepuschitz S."/>
            <person name="Pekard-Amenitsch S."/>
            <person name="Haunold R."/>
            <person name="Schill S."/>
            <person name="Mach R."/>
            <person name="Allerberger F."/>
            <person name="Ruppitsch W."/>
            <person name="Forsythe S.J."/>
        </authorList>
    </citation>
    <scope>NUCLEOTIDE SEQUENCE [LARGE SCALE GENOMIC DNA]</scope>
    <source>
        <strain evidence="10 11">6100069499-17</strain>
    </source>
</reference>
<dbReference type="Proteomes" id="UP000240212">
    <property type="component" value="Unassembled WGS sequence"/>
</dbReference>
<protein>
    <recommendedName>
        <fullName evidence="2">Negative regulator of flagellin synthesis</fullName>
    </recommendedName>
    <alternativeName>
        <fullName evidence="8">Anti-sigma-28 factor</fullName>
    </alternativeName>
</protein>
<dbReference type="AlphaFoldDB" id="A0A2P8VJZ2"/>
<comment type="function">
    <text evidence="7">Responsible for the coupling of flagellin expression to flagellar assembly by preventing expression of the flagellin genes when a component of the middle class of proteins is defective. It negatively regulates flagellar genes by inhibiting the activity of FliA by directly binding to FliA.</text>
</comment>
<organism evidence="10 11">
    <name type="scientific">Siccibacter turicensis</name>
    <dbReference type="NCBI Taxonomy" id="357233"/>
    <lineage>
        <taxon>Bacteria</taxon>
        <taxon>Pseudomonadati</taxon>
        <taxon>Pseudomonadota</taxon>
        <taxon>Gammaproteobacteria</taxon>
        <taxon>Enterobacterales</taxon>
        <taxon>Enterobacteriaceae</taxon>
        <taxon>Siccibacter</taxon>
    </lineage>
</organism>
<dbReference type="InterPro" id="IPR007412">
    <property type="entry name" value="FlgM"/>
</dbReference>
<keyword evidence="3" id="KW-0678">Repressor</keyword>
<evidence type="ECO:0000256" key="7">
    <source>
        <dbReference type="ARBA" id="ARBA00024739"/>
    </source>
</evidence>
<dbReference type="GO" id="GO:0044781">
    <property type="term" value="P:bacterial-type flagellum organization"/>
    <property type="evidence" value="ECO:0007669"/>
    <property type="project" value="UniProtKB-KW"/>
</dbReference>
<keyword evidence="10" id="KW-0282">Flagellum</keyword>
<keyword evidence="4" id="KW-1005">Bacterial flagellum biogenesis</keyword>
<evidence type="ECO:0000256" key="1">
    <source>
        <dbReference type="ARBA" id="ARBA00005322"/>
    </source>
</evidence>
<dbReference type="InterPro" id="IPR035890">
    <property type="entry name" value="Anti-sigma-28_factor_FlgM_sf"/>
</dbReference>
<keyword evidence="6" id="KW-0804">Transcription</keyword>
<evidence type="ECO:0000256" key="6">
    <source>
        <dbReference type="ARBA" id="ARBA00023163"/>
    </source>
</evidence>
<evidence type="ECO:0000256" key="4">
    <source>
        <dbReference type="ARBA" id="ARBA00022795"/>
    </source>
</evidence>
<sequence>MVRYYPPDITSEVAMKITVMPQSMPMTLSAVAGKECQQESKMLQSQAAPAEKGDTEDVTQATMSAALEALSDSPDVDSDKVAHMQALIASGDYPIDNDDLAGAMLGFYRNN</sequence>
<keyword evidence="10" id="KW-0966">Cell projection</keyword>
<dbReference type="InterPro" id="IPR031316">
    <property type="entry name" value="FlgM_C"/>
</dbReference>
<evidence type="ECO:0000256" key="5">
    <source>
        <dbReference type="ARBA" id="ARBA00023015"/>
    </source>
</evidence>
<comment type="caution">
    <text evidence="10">The sequence shown here is derived from an EMBL/GenBank/DDBJ whole genome shotgun (WGS) entry which is preliminary data.</text>
</comment>
<evidence type="ECO:0000256" key="3">
    <source>
        <dbReference type="ARBA" id="ARBA00022491"/>
    </source>
</evidence>
<dbReference type="GO" id="GO:0045892">
    <property type="term" value="P:negative regulation of DNA-templated transcription"/>
    <property type="evidence" value="ECO:0007669"/>
    <property type="project" value="InterPro"/>
</dbReference>
<accession>A0A2P8VJZ2</accession>
<name>A0A2P8VJZ2_9ENTR</name>
<proteinExistence type="inferred from homology"/>
<dbReference type="EMBL" id="PYEP01000004">
    <property type="protein sequence ID" value="PSN07862.1"/>
    <property type="molecule type" value="Genomic_DNA"/>
</dbReference>
<comment type="similarity">
    <text evidence="1">Belongs to the FlgM family.</text>
</comment>
<feature type="domain" description="Anti-sigma-28 factor FlgM C-terminal" evidence="9">
    <location>
        <begin position="62"/>
        <end position="105"/>
    </location>
</feature>
<dbReference type="SUPFAM" id="SSF101498">
    <property type="entry name" value="Anti-sigma factor FlgM"/>
    <property type="match status" value="1"/>
</dbReference>
<evidence type="ECO:0000256" key="8">
    <source>
        <dbReference type="ARBA" id="ARBA00030117"/>
    </source>
</evidence>
<keyword evidence="11" id="KW-1185">Reference proteome</keyword>
<gene>
    <name evidence="10" type="primary">flgM</name>
    <name evidence="10" type="ORF">C7G83_12175</name>
</gene>
<evidence type="ECO:0000313" key="10">
    <source>
        <dbReference type="EMBL" id="PSN07862.1"/>
    </source>
</evidence>
<dbReference type="Pfam" id="PF04316">
    <property type="entry name" value="FlgM"/>
    <property type="match status" value="1"/>
</dbReference>
<evidence type="ECO:0000313" key="11">
    <source>
        <dbReference type="Proteomes" id="UP000240212"/>
    </source>
</evidence>
<dbReference type="OrthoDB" id="5738369at2"/>
<dbReference type="NCBIfam" id="TIGR03824">
    <property type="entry name" value="FlgM_jcvi"/>
    <property type="match status" value="1"/>
</dbReference>
<evidence type="ECO:0000256" key="2">
    <source>
        <dbReference type="ARBA" id="ARBA00017823"/>
    </source>
</evidence>